<dbReference type="Proteomes" id="UP000534870">
    <property type="component" value="Unassembled WGS sequence"/>
</dbReference>
<reference evidence="2 3" key="1">
    <citation type="submission" date="2020-06" db="EMBL/GenBank/DDBJ databases">
        <title>Description of novel acetic acid bacteria.</title>
        <authorList>
            <person name="Sombolestani A."/>
        </authorList>
    </citation>
    <scope>NUCLEOTIDE SEQUENCE [LARGE SCALE GENOMIC DNA]</scope>
    <source>
        <strain evidence="2 3">LMG 31431</strain>
    </source>
</reference>
<evidence type="ECO:0000313" key="3">
    <source>
        <dbReference type="Proteomes" id="UP000534870"/>
    </source>
</evidence>
<evidence type="ECO:0000259" key="1">
    <source>
        <dbReference type="Pfam" id="PF11799"/>
    </source>
</evidence>
<dbReference type="EMBL" id="JABXXP010000166">
    <property type="protein sequence ID" value="NVN11379.1"/>
    <property type="molecule type" value="Genomic_DNA"/>
</dbReference>
<dbReference type="Pfam" id="PF11799">
    <property type="entry name" value="IMS_C"/>
    <property type="match status" value="1"/>
</dbReference>
<dbReference type="GO" id="GO:0006281">
    <property type="term" value="P:DNA repair"/>
    <property type="evidence" value="ECO:0007669"/>
    <property type="project" value="InterPro"/>
</dbReference>
<dbReference type="GO" id="GO:0003887">
    <property type="term" value="F:DNA-directed DNA polymerase activity"/>
    <property type="evidence" value="ECO:0007669"/>
    <property type="project" value="UniProtKB-EC"/>
</dbReference>
<name>A0A7Y7M6W3_9PROT</name>
<accession>A0A7Y7M6W3</accession>
<feature type="domain" description="DNA polymerase Y-family little finger" evidence="1">
    <location>
        <begin position="2"/>
        <end position="57"/>
    </location>
</feature>
<dbReference type="GO" id="GO:0003684">
    <property type="term" value="F:damaged DNA binding"/>
    <property type="evidence" value="ECO:0007669"/>
    <property type="project" value="InterPro"/>
</dbReference>
<comment type="caution">
    <text evidence="2">The sequence shown here is derived from an EMBL/GenBank/DDBJ whole genome shotgun (WGS) entry which is preliminary data.</text>
</comment>
<evidence type="ECO:0000313" key="2">
    <source>
        <dbReference type="EMBL" id="NVN11379.1"/>
    </source>
</evidence>
<dbReference type="Gene3D" id="3.30.1490.100">
    <property type="entry name" value="DNA polymerase, Y-family, little finger domain"/>
    <property type="match status" value="1"/>
</dbReference>
<organism evidence="2 3">
    <name type="scientific">Nguyenibacter vanlangensis</name>
    <dbReference type="NCBI Taxonomy" id="1216886"/>
    <lineage>
        <taxon>Bacteria</taxon>
        <taxon>Pseudomonadati</taxon>
        <taxon>Pseudomonadota</taxon>
        <taxon>Alphaproteobacteria</taxon>
        <taxon>Acetobacterales</taxon>
        <taxon>Acetobacteraceae</taxon>
        <taxon>Nguyenibacter</taxon>
    </lineage>
</organism>
<protein>
    <recommendedName>
        <fullName evidence="1">DNA polymerase Y-family little finger domain-containing protein</fullName>
    </recommendedName>
</protein>
<dbReference type="InterPro" id="IPR017961">
    <property type="entry name" value="DNA_pol_Y-fam_little_finger"/>
</dbReference>
<dbReference type="AlphaFoldDB" id="A0A7Y7M6W3"/>
<feature type="non-terminal residue" evidence="2">
    <location>
        <position position="1"/>
    </location>
</feature>
<gene>
    <name evidence="2" type="ORF">HUK84_09615</name>
</gene>
<dbReference type="InterPro" id="IPR036775">
    <property type="entry name" value="DNA_pol_Y-fam_lit_finger_sf"/>
</dbReference>
<sequence>HSLPGPVAAQAALSRVAQDLLRPFFPLKQGPLKQGPLEQGIRLLGVTLSNLDAAEARPGAQLVLALDPSLDPILDRG</sequence>
<proteinExistence type="predicted"/>